<accession>A0A3P6T2Y5</accession>
<feature type="transmembrane region" description="Helical" evidence="2">
    <location>
        <begin position="45"/>
        <end position="71"/>
    </location>
</feature>
<dbReference type="EMBL" id="UYRV01028359">
    <property type="protein sequence ID" value="VDK82272.1"/>
    <property type="molecule type" value="Genomic_DNA"/>
</dbReference>
<dbReference type="OrthoDB" id="5870311at2759"/>
<protein>
    <recommendedName>
        <fullName evidence="3">Major facilitator superfamily (MFS) profile domain-containing protein</fullName>
    </recommendedName>
</protein>
<evidence type="ECO:0000256" key="1">
    <source>
        <dbReference type="ARBA" id="ARBA00004141"/>
    </source>
</evidence>
<organism evidence="4 5">
    <name type="scientific">Cylicostephanus goldi</name>
    <name type="common">Nematode worm</name>
    <dbReference type="NCBI Taxonomy" id="71465"/>
    <lineage>
        <taxon>Eukaryota</taxon>
        <taxon>Metazoa</taxon>
        <taxon>Ecdysozoa</taxon>
        <taxon>Nematoda</taxon>
        <taxon>Chromadorea</taxon>
        <taxon>Rhabditida</taxon>
        <taxon>Rhabditina</taxon>
        <taxon>Rhabditomorpha</taxon>
        <taxon>Strongyloidea</taxon>
        <taxon>Strongylidae</taxon>
        <taxon>Cylicostephanus</taxon>
    </lineage>
</organism>
<dbReference type="GO" id="GO:0016020">
    <property type="term" value="C:membrane"/>
    <property type="evidence" value="ECO:0007669"/>
    <property type="project" value="UniProtKB-SubCell"/>
</dbReference>
<feature type="transmembrane region" description="Helical" evidence="2">
    <location>
        <begin position="18"/>
        <end position="39"/>
    </location>
</feature>
<dbReference type="GO" id="GO:0022857">
    <property type="term" value="F:transmembrane transporter activity"/>
    <property type="evidence" value="ECO:0007669"/>
    <property type="project" value="InterPro"/>
</dbReference>
<dbReference type="SUPFAM" id="SSF103473">
    <property type="entry name" value="MFS general substrate transporter"/>
    <property type="match status" value="1"/>
</dbReference>
<reference evidence="4 5" key="1">
    <citation type="submission" date="2018-11" db="EMBL/GenBank/DDBJ databases">
        <authorList>
            <consortium name="Pathogen Informatics"/>
        </authorList>
    </citation>
    <scope>NUCLEOTIDE SEQUENCE [LARGE SCALE GENOMIC DNA]</scope>
</reference>
<keyword evidence="5" id="KW-1185">Reference proteome</keyword>
<dbReference type="AlphaFoldDB" id="A0A3P6T2Y5"/>
<keyword evidence="2" id="KW-1133">Transmembrane helix</keyword>
<feature type="non-terminal residue" evidence="4">
    <location>
        <position position="72"/>
    </location>
</feature>
<dbReference type="Gene3D" id="1.20.1250.20">
    <property type="entry name" value="MFS general substrate transporter like domains"/>
    <property type="match status" value="1"/>
</dbReference>
<evidence type="ECO:0000313" key="5">
    <source>
        <dbReference type="Proteomes" id="UP000271889"/>
    </source>
</evidence>
<proteinExistence type="predicted"/>
<evidence type="ECO:0000259" key="3">
    <source>
        <dbReference type="PROSITE" id="PS50850"/>
    </source>
</evidence>
<dbReference type="InterPro" id="IPR036259">
    <property type="entry name" value="MFS_trans_sf"/>
</dbReference>
<comment type="subcellular location">
    <subcellularLocation>
        <location evidence="1">Membrane</location>
        <topology evidence="1">Multi-pass membrane protein</topology>
    </subcellularLocation>
</comment>
<keyword evidence="2" id="KW-0812">Transmembrane</keyword>
<evidence type="ECO:0000313" key="4">
    <source>
        <dbReference type="EMBL" id="VDK82272.1"/>
    </source>
</evidence>
<name>A0A3P6T2Y5_CYLGO</name>
<dbReference type="Proteomes" id="UP000271889">
    <property type="component" value="Unassembled WGS sequence"/>
</dbReference>
<dbReference type="PROSITE" id="PS50850">
    <property type="entry name" value="MFS"/>
    <property type="match status" value="1"/>
</dbReference>
<keyword evidence="2" id="KW-0472">Membrane</keyword>
<gene>
    <name evidence="4" type="ORF">CGOC_LOCUS7945</name>
</gene>
<feature type="domain" description="Major facilitator superfamily (MFS) profile" evidence="3">
    <location>
        <begin position="1"/>
        <end position="72"/>
    </location>
</feature>
<sequence>MAPLIGTYSDKHGRKAPLLYAMSGFLMYATIQLAAVLTYEYINVYYWLFAAEILTGLTGGMGSMLGTSLAIV</sequence>
<dbReference type="InterPro" id="IPR020846">
    <property type="entry name" value="MFS_dom"/>
</dbReference>
<evidence type="ECO:0000256" key="2">
    <source>
        <dbReference type="SAM" id="Phobius"/>
    </source>
</evidence>